<reference evidence="6" key="2">
    <citation type="submission" date="2020-02" db="EMBL/GenBank/DDBJ databases">
        <authorList>
            <person name="Gilchrist C.L.M."/>
            <person name="Chooi Y.-H."/>
        </authorList>
    </citation>
    <scope>NUCLEOTIDE SEQUENCE</scope>
    <source>
        <strain evidence="6">MST-FP2251</strain>
    </source>
</reference>
<keyword evidence="1" id="KW-0677">Repeat</keyword>
<organism evidence="6 7">
    <name type="scientific">Aspergillus nanangensis</name>
    <dbReference type="NCBI Taxonomy" id="2582783"/>
    <lineage>
        <taxon>Eukaryota</taxon>
        <taxon>Fungi</taxon>
        <taxon>Dikarya</taxon>
        <taxon>Ascomycota</taxon>
        <taxon>Pezizomycotina</taxon>
        <taxon>Eurotiomycetes</taxon>
        <taxon>Eurotiomycetidae</taxon>
        <taxon>Eurotiales</taxon>
        <taxon>Aspergillaceae</taxon>
        <taxon>Aspergillus</taxon>
        <taxon>Aspergillus subgen. Circumdati</taxon>
    </lineage>
</organism>
<evidence type="ECO:0000313" key="6">
    <source>
        <dbReference type="EMBL" id="KAF9886908.1"/>
    </source>
</evidence>
<evidence type="ECO:0000259" key="5">
    <source>
        <dbReference type="Pfam" id="PF18972"/>
    </source>
</evidence>
<keyword evidence="7" id="KW-1185">Reference proteome</keyword>
<evidence type="ECO:0000256" key="4">
    <source>
        <dbReference type="SAM" id="MobiDB-lite"/>
    </source>
</evidence>
<dbReference type="SMART" id="SM00028">
    <property type="entry name" value="TPR"/>
    <property type="match status" value="3"/>
</dbReference>
<evidence type="ECO:0000313" key="7">
    <source>
        <dbReference type="Proteomes" id="UP001194746"/>
    </source>
</evidence>
<dbReference type="GO" id="GO:0005634">
    <property type="term" value="C:nucleus"/>
    <property type="evidence" value="ECO:0007669"/>
    <property type="project" value="TreeGrafter"/>
</dbReference>
<proteinExistence type="inferred from homology"/>
<name>A0AAD4CJG9_ASPNN</name>
<dbReference type="GO" id="GO:0006457">
    <property type="term" value="P:protein folding"/>
    <property type="evidence" value="ECO:0007669"/>
    <property type="project" value="TreeGrafter"/>
</dbReference>
<dbReference type="GO" id="GO:0030544">
    <property type="term" value="F:Hsp70 protein binding"/>
    <property type="evidence" value="ECO:0007669"/>
    <property type="project" value="TreeGrafter"/>
</dbReference>
<keyword evidence="2" id="KW-0802">TPR repeat</keyword>
<dbReference type="InterPro" id="IPR011990">
    <property type="entry name" value="TPR-like_helical_dom_sf"/>
</dbReference>
<dbReference type="EMBL" id="VCAU01000070">
    <property type="protein sequence ID" value="KAF9886908.1"/>
    <property type="molecule type" value="Genomic_DNA"/>
</dbReference>
<gene>
    <name evidence="6" type="ORF">FE257_011031</name>
</gene>
<dbReference type="Gene3D" id="1.25.40.10">
    <property type="entry name" value="Tetratricopeptide repeat domain"/>
    <property type="match status" value="1"/>
</dbReference>
<evidence type="ECO:0000256" key="3">
    <source>
        <dbReference type="ARBA" id="ARBA00023602"/>
    </source>
</evidence>
<protein>
    <recommendedName>
        <fullName evidence="5">Cns1/TTC4 wheel domain-containing protein</fullName>
    </recommendedName>
</protein>
<dbReference type="AlphaFoldDB" id="A0AAD4CJG9"/>
<reference evidence="6" key="1">
    <citation type="journal article" date="2019" name="Beilstein J. Org. Chem.">
        <title>Nanangenines: drimane sesquiterpenoids as the dominant metabolite cohort of a novel Australian fungus, Aspergillus nanangensis.</title>
        <authorList>
            <person name="Lacey H.J."/>
            <person name="Gilchrist C.L.M."/>
            <person name="Crombie A."/>
            <person name="Kalaitzis J.A."/>
            <person name="Vuong D."/>
            <person name="Rutledge P.J."/>
            <person name="Turner P."/>
            <person name="Pitt J.I."/>
            <person name="Lacey E."/>
            <person name="Chooi Y.H."/>
            <person name="Piggott A.M."/>
        </authorList>
    </citation>
    <scope>NUCLEOTIDE SEQUENCE</scope>
    <source>
        <strain evidence="6">MST-FP2251</strain>
    </source>
</reference>
<dbReference type="CDD" id="cd21381">
    <property type="entry name" value="CTWD_TTC4"/>
    <property type="match status" value="1"/>
</dbReference>
<sequence length="423" mass="47693">MGQIEELPDDFDESLKLNQDPPAADEPPKNAPAEEELAFPINEERLKEMEAMDPKAPKMPPGMASVRTHTTDELADMLNKTPLFMTDIDNAGDEHGENPMLDAIQALQNEGTRGEVAQSYREQGNEAAKEKRWADAKEFYSKAIAVLVSKEDKWDKPEDPKEEEKLRRQVEEASYINRALCNLELKNYRSTTLDCASTLKLNPKNVKAFYRSSMALYSLDKLAEAEDVASRGLALDPENKSLEQIAKKIADRKAAIERIAAKKRAEEELEKKKLLLLSTALKARQIRTRKTEQPPDMDDASIHLTPDPLSPESTLEFPTVFLYPMDAQSDFIKSFSEMNAIEDHLEYLFPLPWDTKQEYTIKNVECFMETVTGGLIKAGKKLPLLQILSGGKVEVVDQMVRIYVVPISKTGKFIAEMKARKTG</sequence>
<feature type="region of interest" description="Disordered" evidence="4">
    <location>
        <begin position="1"/>
        <end position="40"/>
    </location>
</feature>
<dbReference type="Proteomes" id="UP001194746">
    <property type="component" value="Unassembled WGS sequence"/>
</dbReference>
<feature type="compositionally biased region" description="Acidic residues" evidence="4">
    <location>
        <begin position="1"/>
        <end position="12"/>
    </location>
</feature>
<dbReference type="GO" id="GO:0005829">
    <property type="term" value="C:cytosol"/>
    <property type="evidence" value="ECO:0007669"/>
    <property type="project" value="TreeGrafter"/>
</dbReference>
<dbReference type="GO" id="GO:0051879">
    <property type="term" value="F:Hsp90 protein binding"/>
    <property type="evidence" value="ECO:0007669"/>
    <property type="project" value="InterPro"/>
</dbReference>
<dbReference type="InterPro" id="IPR044059">
    <property type="entry name" value="Csn1/TTC4_wheel"/>
</dbReference>
<dbReference type="InterPro" id="IPR019734">
    <property type="entry name" value="TPR_rpt"/>
</dbReference>
<dbReference type="FunFam" id="1.25.40.10:FF:000611">
    <property type="entry name" value="TPR repeat protein"/>
    <property type="match status" value="1"/>
</dbReference>
<dbReference type="Pfam" id="PF18972">
    <property type="entry name" value="Wheel"/>
    <property type="match status" value="1"/>
</dbReference>
<comment type="similarity">
    <text evidence="3">Belongs to the TTC4 family.</text>
</comment>
<dbReference type="PANTHER" id="PTHR46035">
    <property type="entry name" value="TETRATRICOPEPTIDE REPEAT PROTEIN 4"/>
    <property type="match status" value="1"/>
</dbReference>
<accession>A0AAD4CJG9</accession>
<dbReference type="SUPFAM" id="SSF48452">
    <property type="entry name" value="TPR-like"/>
    <property type="match status" value="1"/>
</dbReference>
<comment type="caution">
    <text evidence="6">The sequence shown here is derived from an EMBL/GenBank/DDBJ whole genome shotgun (WGS) entry which is preliminary data.</text>
</comment>
<evidence type="ECO:0000256" key="1">
    <source>
        <dbReference type="ARBA" id="ARBA00022737"/>
    </source>
</evidence>
<evidence type="ECO:0000256" key="2">
    <source>
        <dbReference type="ARBA" id="ARBA00022803"/>
    </source>
</evidence>
<dbReference type="PANTHER" id="PTHR46035:SF1">
    <property type="entry name" value="TETRATRICOPEPTIDE REPEAT PROTEIN 4"/>
    <property type="match status" value="1"/>
</dbReference>
<feature type="domain" description="Cns1/TTC4 wheel" evidence="5">
    <location>
        <begin position="307"/>
        <end position="416"/>
    </location>
</feature>